<dbReference type="PANTHER" id="PTHR36842:SF1">
    <property type="entry name" value="PROTEIN TOLB"/>
    <property type="match status" value="1"/>
</dbReference>
<keyword evidence="2" id="KW-0812">Transmembrane</keyword>
<dbReference type="AlphaFoldDB" id="A0AAF0FQB7"/>
<evidence type="ECO:0000256" key="2">
    <source>
        <dbReference type="SAM" id="Phobius"/>
    </source>
</evidence>
<dbReference type="SUPFAM" id="SSF69304">
    <property type="entry name" value="Tricorn protease N-terminal domain"/>
    <property type="match status" value="2"/>
</dbReference>
<accession>A0AAF0FQB7</accession>
<feature type="transmembrane region" description="Helical" evidence="2">
    <location>
        <begin position="392"/>
        <end position="410"/>
    </location>
</feature>
<proteinExistence type="predicted"/>
<dbReference type="Gene3D" id="2.120.10.30">
    <property type="entry name" value="TolB, C-terminal domain"/>
    <property type="match status" value="1"/>
</dbReference>
<dbReference type="KEGG" id="manq:L1994_10740"/>
<dbReference type="RefSeq" id="WP_278099437.1">
    <property type="nucleotide sequence ID" value="NZ_CP091092.1"/>
</dbReference>
<dbReference type="Proteomes" id="UP001218895">
    <property type="component" value="Chromosome"/>
</dbReference>
<dbReference type="PANTHER" id="PTHR36842">
    <property type="entry name" value="PROTEIN TOLB HOMOLOG"/>
    <property type="match status" value="1"/>
</dbReference>
<protein>
    <submittedName>
        <fullName evidence="3">Uncharacterized protein</fullName>
    </submittedName>
</protein>
<keyword evidence="2" id="KW-0472">Membrane</keyword>
<evidence type="ECO:0000313" key="4">
    <source>
        <dbReference type="Proteomes" id="UP001218895"/>
    </source>
</evidence>
<reference evidence="3" key="1">
    <citation type="submission" date="2022-01" db="EMBL/GenBank/DDBJ databases">
        <title>Complete genome of Methanomicrobium antiquum DSM 21220.</title>
        <authorList>
            <person name="Chen S.-C."/>
            <person name="You Y.-T."/>
            <person name="Zhou Y.-Z."/>
            <person name="Lai M.-C."/>
        </authorList>
    </citation>
    <scope>NUCLEOTIDE SEQUENCE</scope>
    <source>
        <strain evidence="3">DSM 21220</strain>
    </source>
</reference>
<evidence type="ECO:0000256" key="1">
    <source>
        <dbReference type="SAM" id="MobiDB-lite"/>
    </source>
</evidence>
<evidence type="ECO:0000313" key="3">
    <source>
        <dbReference type="EMBL" id="WFN36602.1"/>
    </source>
</evidence>
<name>A0AAF0FQB7_9EURY</name>
<organism evidence="3 4">
    <name type="scientific">Methanomicrobium antiquum</name>
    <dbReference type="NCBI Taxonomy" id="487686"/>
    <lineage>
        <taxon>Archaea</taxon>
        <taxon>Methanobacteriati</taxon>
        <taxon>Methanobacteriota</taxon>
        <taxon>Stenosarchaea group</taxon>
        <taxon>Methanomicrobia</taxon>
        <taxon>Methanomicrobiales</taxon>
        <taxon>Methanomicrobiaceae</taxon>
        <taxon>Methanomicrobium</taxon>
    </lineage>
</organism>
<dbReference type="GeneID" id="79950880"/>
<sequence length="420" mass="46681">MIGTLYVSGKLRVLLLSLCILIPATSAIDISGEEKTIFTAEDGAYIYAAIDSGNVLICEIYPEMDDIPGWSKLFLYKTGGSGLEELPVDNPPDSSHLDIYGNIAVWKTKSKERDWIEGQFDIYAYNLDERNAPKIIAEKFNSVNDIAIYEDEIVITGRNSIAESSDYDHGDIFVYNLEDESLTKHELSGLQSTVAISGKNLAFRDNRYGQLTAMVHLMNLETGDTWQIGDEEKGVYSFPDISGDKIVYKFDDDFGSFLKDNPPQKLLMTDISTNETIVITSPDAQVASPKIDGDNIVWSDKRNGIHYSVWIYNINEENEILISDTNGEYGVSVEISGDSVIWKDSVNGRNVLKLIKLDLPEISVTVTETPQNTEDINSETENKKSPTQAANLSSGLTVAAVIFCLCFFAVKKKQVTDKNR</sequence>
<dbReference type="EMBL" id="CP091092">
    <property type="protein sequence ID" value="WFN36602.1"/>
    <property type="molecule type" value="Genomic_DNA"/>
</dbReference>
<keyword evidence="4" id="KW-1185">Reference proteome</keyword>
<dbReference type="InterPro" id="IPR011042">
    <property type="entry name" value="6-blade_b-propeller_TolB-like"/>
</dbReference>
<feature type="region of interest" description="Disordered" evidence="1">
    <location>
        <begin position="368"/>
        <end position="387"/>
    </location>
</feature>
<gene>
    <name evidence="3" type="ORF">L1994_10740</name>
</gene>
<keyword evidence="2" id="KW-1133">Transmembrane helix</keyword>